<proteinExistence type="predicted"/>
<dbReference type="Proteomes" id="UP000186817">
    <property type="component" value="Unassembled WGS sequence"/>
</dbReference>
<feature type="region of interest" description="Disordered" evidence="3">
    <location>
        <begin position="1726"/>
        <end position="1832"/>
    </location>
</feature>
<dbReference type="SUPFAM" id="SSF54001">
    <property type="entry name" value="Cysteine proteinases"/>
    <property type="match status" value="1"/>
</dbReference>
<evidence type="ECO:0000313" key="8">
    <source>
        <dbReference type="EMBL" id="OLQ11783.1"/>
    </source>
</evidence>
<dbReference type="EMBL" id="LSRX01000054">
    <property type="protein sequence ID" value="OLQ11783.1"/>
    <property type="molecule type" value="Genomic_DNA"/>
</dbReference>
<dbReference type="PROSITE" id="PS50802">
    <property type="entry name" value="OTU"/>
    <property type="match status" value="1"/>
</dbReference>
<dbReference type="PROSITE" id="PS50097">
    <property type="entry name" value="BTB"/>
    <property type="match status" value="2"/>
</dbReference>
<dbReference type="PANTHER" id="PTHR45632:SF3">
    <property type="entry name" value="KELCH-LIKE PROTEIN 32"/>
    <property type="match status" value="1"/>
</dbReference>
<dbReference type="InterPro" id="IPR000210">
    <property type="entry name" value="BTB/POZ_dom"/>
</dbReference>
<feature type="compositionally biased region" description="Polar residues" evidence="3">
    <location>
        <begin position="870"/>
        <end position="881"/>
    </location>
</feature>
<evidence type="ECO:0000259" key="7">
    <source>
        <dbReference type="PROSITE" id="PS50802"/>
    </source>
</evidence>
<feature type="region of interest" description="Disordered" evidence="3">
    <location>
        <begin position="1002"/>
        <end position="1026"/>
    </location>
</feature>
<dbReference type="SUPFAM" id="SSF47923">
    <property type="entry name" value="Ypt/Rab-GAP domain of gyp1p"/>
    <property type="match status" value="1"/>
</dbReference>
<dbReference type="InterPro" id="IPR038765">
    <property type="entry name" value="Papain-like_cys_pep_sf"/>
</dbReference>
<feature type="region of interest" description="Disordered" evidence="3">
    <location>
        <begin position="1863"/>
        <end position="1883"/>
    </location>
</feature>
<keyword evidence="1" id="KW-0880">Kelch repeat</keyword>
<feature type="region of interest" description="Disordered" evidence="3">
    <location>
        <begin position="855"/>
        <end position="917"/>
    </location>
</feature>
<feature type="compositionally biased region" description="Polar residues" evidence="3">
    <location>
        <begin position="14"/>
        <end position="25"/>
    </location>
</feature>
<keyword evidence="4" id="KW-0472">Membrane</keyword>
<dbReference type="InterPro" id="IPR000195">
    <property type="entry name" value="Rab-GAP-TBC_dom"/>
</dbReference>
<keyword evidence="4" id="KW-1133">Transmembrane helix</keyword>
<keyword evidence="4" id="KW-0812">Transmembrane</keyword>
<dbReference type="CDD" id="cd22744">
    <property type="entry name" value="OTU"/>
    <property type="match status" value="1"/>
</dbReference>
<dbReference type="PANTHER" id="PTHR45632">
    <property type="entry name" value="LD33804P"/>
    <property type="match status" value="1"/>
</dbReference>
<feature type="transmembrane region" description="Helical" evidence="4">
    <location>
        <begin position="2922"/>
        <end position="2942"/>
    </location>
</feature>
<dbReference type="Gene3D" id="3.30.710.10">
    <property type="entry name" value="Potassium Channel Kv1.1, Chain A"/>
    <property type="match status" value="2"/>
</dbReference>
<reference evidence="8 9" key="1">
    <citation type="submission" date="2016-02" db="EMBL/GenBank/DDBJ databases">
        <title>Genome analysis of coral dinoflagellate symbionts highlights evolutionary adaptations to a symbiotic lifestyle.</title>
        <authorList>
            <person name="Aranda M."/>
            <person name="Li Y."/>
            <person name="Liew Y.J."/>
            <person name="Baumgarten S."/>
            <person name="Simakov O."/>
            <person name="Wilson M."/>
            <person name="Piel J."/>
            <person name="Ashoor H."/>
            <person name="Bougouffa S."/>
            <person name="Bajic V.B."/>
            <person name="Ryu T."/>
            <person name="Ravasi T."/>
            <person name="Bayer T."/>
            <person name="Micklem G."/>
            <person name="Kim H."/>
            <person name="Bhak J."/>
            <person name="Lajeunesse T.C."/>
            <person name="Voolstra C.R."/>
        </authorList>
    </citation>
    <scope>NUCLEOTIDE SEQUENCE [LARGE SCALE GENOMIC DNA]</scope>
    <source>
        <strain evidence="8 9">CCMP2467</strain>
    </source>
</reference>
<evidence type="ECO:0000259" key="5">
    <source>
        <dbReference type="PROSITE" id="PS50086"/>
    </source>
</evidence>
<dbReference type="InterPro" id="IPR035969">
    <property type="entry name" value="Rab-GAP_TBC_sf"/>
</dbReference>
<sequence>MIRTDAEDRATTCGGETTPSSSSSWLKDWRKEVEDDLRSAWPEETFSRTEAARAAVLVALTYSWRVSRCVKGACEIAGLLVFALSSGMQRAQLEDGEADAFWCLSQLLADAQETILGDDALAAQARRLLILHRCFDYPVAKLLDDHGLVAMPALRLGALLLCRAGFSLLQAARLWDSILADPRRFQFADNIVIALLLLRRGDLLQRDDVGGLAESLVTAPRTVDFDTILSTAYAVCAFQRRHGPDSGAPYPPRSSVHSAEGALDLDSAVNAAQEGLSSLWGKVRAAGAGYWEANCRITAGACYKAMAPAEDATVVEACNYLAQRLRHLRAEGKYCDVVLVAADTRMEAHRAVLATASSTWQQALQSEGGGRWQGSPGKIEAQPPAELRFPHCARPELLRLLIDHIYGATTTDQFAALVQGSCREAMQLFEALAPSPFSELPSLRLARRLSTLRRQCTFCDTVLTTGRGQTALAHRAVLAAGSEALDRYFSEQLAHPGFGGLDAVELALGAVAASSLEALVDRLYLGPVVGLACADFALLETALALRTGPLTRPSPTGLSSDTGAHQVKSFQKVGLRRHAGDYQNYINKYASGYMGGSGGSGYQKYYQQYMDKYGSSGSGGYDQFMSKYAGGYASKYMSGDKTAESGPVSLAAADASSDNAADKTSSASSEGSSYQKYMDYSKYTGGAQGGSQGGAGGDYKQYMDYSKYTQGQGAQGGGASDYKKYMESYSGDYSKYMKGQGSQDSDYVRPRACVVSGMDGIEDRPPPPMIGERRADAAARLRWMACVREQVRDKREGDEILEGHGMDVQFMAGMHEASLPGVLLGFAKGLAAAVTMALQREANRAGGREALEVMEVDSGDGAPSGRDGSSADSGNTNSEAQATGAGKDAPQGAKRPLSPGARGRATKDTWTEEDCGGEGHSFYNCISAGFIIKTTGTTLEAVKNDGTLQAKGKGLRARLAAYIEEERERLLRVEDGEDDAPRGSGGEEDVHMAVDDSWIPEERSIDDGEEEDEALPMPAEAQRGQEPIQQDPIGWTAQANLEAILEDHGYTTVGVHRAVLARRAATISLRSYLPPPDEPQVPQEKEDDYVHDLTSDGDVESNPGPSSALSCVSWNCQGKSKLYEALRLGALDAYDVVCLNESNFSAEDRCDFSKLVMQRGFHCYHGGGHEGHDTRGRRFARGGLVTMVKHGWASRLLRTAWCEGQYEWLGVQMDGFVLYNIHRKPGGDEALYTLEVQQLMGDYNRAVIEPLTYRSFPSSLLAALEHAWTQERFIEVGGYVSPSSEHVSAAMPQGDALAPLALNILLSAPARDIGSRGFQSFAQSVFLDDRAYASASEDVPRIIELWESWSASFGLRENRRKQAVVTRSQAARNQLRNLGLGHCVRVLGVDFTDSAHGPTPTADARCESAYAMGKRLLNRAIPLDVRRDLWRTRVVTKASWGHLLQLPSDAMLKKFEGLFKQAVYSHKMGSTALRQLLEGHAMHVGFASGIHCLRAWRSSGMARTLAQDWFGQVVAFLRGHGWQREDGAVVFQSPHHRMDCSADTTGQVDHAVRTQWRRMHARFCAAERRDARALTHWQFHEGQTKKAILLYQSATAEGKAVMLGAAHSTAFYDRRRLHRLLPPGFVSWGVSGSVSVSSWATQQVQNFADMIMIYVEERAFCYVWHMLFDLLLALVLRDAGQHIQGGLSHTYVGGQGTAALRRRGKKSGRTTGRWLSPSKRVITVCSSNGSSAATASDKAGDEAWRRPPKGKGKGKTRDGGAPKAPTCIKDDDDGEEDMEIDSGDATVSPATTPVPPSSGEATAQQPAATGQGAKRTLSPRARDRASKSSWSHLATIKKDGNLDAKGKGLRARLAAYIESHGTRYRPYFTPPGPSQEPASQEEKERLRRVEYGDAPETWEQYLRAIYRPKRYGDEVAFRAASHLLGVSLALICGDPARPSQVLHYHNNKSQTVIYLRHALGHYTLLTPKGPLPEYAVVEDQPLGQAAAPRGGGDVEHENMSSPWPRNHQQQQSLLLSGCECKNDRGRYQWQCDVCRRTFTNSAFDALRTSRNNHIRKDHKGVDKSRFSKLAKRHGTIGVVAHCDDPCWMCWGCRCFLPRCHRNVKANSVKAHLQECEENPIGWTAQANLEAILEDHGIPTAGVHRAVLARRTSSVSLCAYLPAAPAAGLDREVPPAVEDEYIYDVVEDGDVESNPGPSCTLHRRAPSVSSRIGYPDAPAAGLNIDVPPAVEDEYIHDVVEDGDIESNPGPSCTLSCLSWNCQGKAKLYEAFHLGVFDGYDIVCLQETNFWEEDRCDFSKLALQRGFHSYHGGGHQGVDTRGRGFARGGLTTLVKHGRASRLLRAEWNEGQYEWLGVQMEGFALHNVHRKPGGDEELYTTEVQELMGDYSKAILVGDHNIQLGQPVPSRHDGDRCLDYVVAKNLKAVFPEYPPNSGSSDHKALNFFVCDVHLAKDKLYRLRPTTCYDRPDSIDAKEWTERQAQYWRAHPVPDDVDDTAGVAVVQQYRGGCHESSHGQQSFAPGAALLQQKEPGVCKTSACCSLGPMEENVGGAGGDYKQYMDYSKYTQGQGAQGGGASDYKKYMESYSGDYSKYMKGQGSQVDFFKGGAGGDYKQYMDYSKYTQGQGAQGGGASDYKKYMESYSGDYSKYMKGQGSQVDFFKGGAGGDYKQYMDYSKYTQGQGAQGGGASDYKKYMDYSKYTEGAKASNADAKSESPALLAAATSSDEGSFVRDYKNYMQQRGKNVSAGFEKYMKTHAGEFKHYVQSRGAEAAGDFNDYFRNYKSFFQNEGKDAAGDFQKFVDEYASDYAKYLKERGANAATDYKKYQTRYQEGGAAVVLAAGGDQSAAPDQQSAEEKKENKEREEEKQRLHEELQSEHERLRKELQAEKEHLREELAEEAKEHQQSPKSGAAPAMLLQKVATYWFFTPLLAVVAGAGAVFAFLRRQDQRQRSVVDDYVMHEDAPLAAV</sequence>
<dbReference type="SUPFAM" id="SSF56219">
    <property type="entry name" value="DNase I-like"/>
    <property type="match status" value="2"/>
</dbReference>
<gene>
    <name evidence="8" type="ORF">AK812_SmicGene4341</name>
</gene>
<dbReference type="PROSITE" id="PS50086">
    <property type="entry name" value="TBC_RABGAP"/>
    <property type="match status" value="1"/>
</dbReference>
<organism evidence="8 9">
    <name type="scientific">Symbiodinium microadriaticum</name>
    <name type="common">Dinoflagellate</name>
    <name type="synonym">Zooxanthella microadriatica</name>
    <dbReference type="NCBI Taxonomy" id="2951"/>
    <lineage>
        <taxon>Eukaryota</taxon>
        <taxon>Sar</taxon>
        <taxon>Alveolata</taxon>
        <taxon>Dinophyceae</taxon>
        <taxon>Suessiales</taxon>
        <taxon>Symbiodiniaceae</taxon>
        <taxon>Symbiodinium</taxon>
    </lineage>
</organism>
<feature type="region of interest" description="Disordered" evidence="3">
    <location>
        <begin position="1"/>
        <end position="25"/>
    </location>
</feature>
<keyword evidence="2" id="KW-0677">Repeat</keyword>
<feature type="domain" description="BTB" evidence="6">
    <location>
        <begin position="459"/>
        <end position="528"/>
    </location>
</feature>
<dbReference type="Gene3D" id="3.60.10.10">
    <property type="entry name" value="Endonuclease/exonuclease/phosphatase"/>
    <property type="match status" value="2"/>
</dbReference>
<name>A0A1Q9EWP5_SYMMI</name>
<feature type="region of interest" description="Disordered" evidence="3">
    <location>
        <begin position="1984"/>
        <end position="2005"/>
    </location>
</feature>
<evidence type="ECO:0000259" key="6">
    <source>
        <dbReference type="PROSITE" id="PS50097"/>
    </source>
</evidence>
<dbReference type="GO" id="GO:0003824">
    <property type="term" value="F:catalytic activity"/>
    <property type="evidence" value="ECO:0007669"/>
    <property type="project" value="InterPro"/>
</dbReference>
<feature type="compositionally biased region" description="Basic and acidic residues" evidence="3">
    <location>
        <begin position="2853"/>
        <end position="2879"/>
    </location>
</feature>
<accession>A0A1Q9EWP5</accession>
<keyword evidence="9" id="KW-1185">Reference proteome</keyword>
<dbReference type="InterPro" id="IPR003323">
    <property type="entry name" value="OTU_dom"/>
</dbReference>
<feature type="domain" description="BTB" evidence="6">
    <location>
        <begin position="335"/>
        <end position="406"/>
    </location>
</feature>
<evidence type="ECO:0000256" key="3">
    <source>
        <dbReference type="SAM" id="MobiDB-lite"/>
    </source>
</evidence>
<evidence type="ECO:0000313" key="9">
    <source>
        <dbReference type="Proteomes" id="UP000186817"/>
    </source>
</evidence>
<feature type="domain" description="OTU" evidence="7">
    <location>
        <begin position="1831"/>
        <end position="1968"/>
    </location>
</feature>
<dbReference type="Gene3D" id="1.10.472.80">
    <property type="entry name" value="Ypt/Rab-GAP domain of gyp1p, domain 3"/>
    <property type="match status" value="1"/>
</dbReference>
<dbReference type="OrthoDB" id="6425912at2759"/>
<protein>
    <submittedName>
        <fullName evidence="8">Uncharacterized protein</fullName>
    </submittedName>
</protein>
<comment type="caution">
    <text evidence="8">The sequence shown here is derived from an EMBL/GenBank/DDBJ whole genome shotgun (WGS) entry which is preliminary data.</text>
</comment>
<dbReference type="Gene3D" id="3.90.70.80">
    <property type="match status" value="1"/>
</dbReference>
<dbReference type="Pfam" id="PF03372">
    <property type="entry name" value="Exo_endo_phos"/>
    <property type="match status" value="1"/>
</dbReference>
<evidence type="ECO:0000256" key="2">
    <source>
        <dbReference type="ARBA" id="ARBA00022737"/>
    </source>
</evidence>
<dbReference type="Pfam" id="PF00651">
    <property type="entry name" value="BTB"/>
    <property type="match status" value="2"/>
</dbReference>
<feature type="region of interest" description="Disordered" evidence="3">
    <location>
        <begin position="2842"/>
        <end position="2879"/>
    </location>
</feature>
<feature type="compositionally biased region" description="Basic and acidic residues" evidence="3">
    <location>
        <begin position="1"/>
        <end position="10"/>
    </location>
</feature>
<dbReference type="InterPro" id="IPR011333">
    <property type="entry name" value="SKP1/BTB/POZ_sf"/>
</dbReference>
<dbReference type="SUPFAM" id="SSF54695">
    <property type="entry name" value="POZ domain"/>
    <property type="match status" value="2"/>
</dbReference>
<feature type="compositionally biased region" description="Low complexity" evidence="3">
    <location>
        <begin position="1783"/>
        <end position="1813"/>
    </location>
</feature>
<dbReference type="InterPro" id="IPR036691">
    <property type="entry name" value="Endo/exonu/phosph_ase_sf"/>
</dbReference>
<dbReference type="InterPro" id="IPR005135">
    <property type="entry name" value="Endo/exonuclease/phosphatase"/>
</dbReference>
<feature type="domain" description="Rab-GAP TBC" evidence="5">
    <location>
        <begin position="1"/>
        <end position="182"/>
    </location>
</feature>
<feature type="compositionally biased region" description="Acidic residues" evidence="3">
    <location>
        <begin position="1770"/>
        <end position="1782"/>
    </location>
</feature>
<evidence type="ECO:0000256" key="1">
    <source>
        <dbReference type="ARBA" id="ARBA00022441"/>
    </source>
</evidence>
<evidence type="ECO:0000256" key="4">
    <source>
        <dbReference type="SAM" id="Phobius"/>
    </source>
</evidence>